<reference evidence="1" key="1">
    <citation type="submission" date="2021-03" db="EMBL/GenBank/DDBJ databases">
        <title>Evolutionary priming and transition to the ectomycorrhizal habit in an iconic lineage of mushroom-forming fungi: is preadaptation a requirement?</title>
        <authorList>
            <consortium name="DOE Joint Genome Institute"/>
            <person name="Looney B.P."/>
            <person name="Miyauchi S."/>
            <person name="Morin E."/>
            <person name="Drula E."/>
            <person name="Courty P.E."/>
            <person name="Chicoki N."/>
            <person name="Fauchery L."/>
            <person name="Kohler A."/>
            <person name="Kuo A."/>
            <person name="LaButti K."/>
            <person name="Pangilinan J."/>
            <person name="Lipzen A."/>
            <person name="Riley R."/>
            <person name="Andreopoulos W."/>
            <person name="He G."/>
            <person name="Johnson J."/>
            <person name="Barry K.W."/>
            <person name="Grigoriev I.V."/>
            <person name="Nagy L."/>
            <person name="Hibbett D."/>
            <person name="Henrissat B."/>
            <person name="Matheny P.B."/>
            <person name="Labbe J."/>
            <person name="Martin A.F."/>
        </authorList>
    </citation>
    <scope>NUCLEOTIDE SEQUENCE</scope>
    <source>
        <strain evidence="1">BPL698</strain>
    </source>
</reference>
<name>A0ACC0TQD9_9AGAM</name>
<protein>
    <submittedName>
        <fullName evidence="1">Uncharacterized protein</fullName>
    </submittedName>
</protein>
<comment type="caution">
    <text evidence="1">The sequence shown here is derived from an EMBL/GenBank/DDBJ whole genome shotgun (WGS) entry which is preliminary data.</text>
</comment>
<organism evidence="1 2">
    <name type="scientific">Russula earlei</name>
    <dbReference type="NCBI Taxonomy" id="71964"/>
    <lineage>
        <taxon>Eukaryota</taxon>
        <taxon>Fungi</taxon>
        <taxon>Dikarya</taxon>
        <taxon>Basidiomycota</taxon>
        <taxon>Agaricomycotina</taxon>
        <taxon>Agaricomycetes</taxon>
        <taxon>Russulales</taxon>
        <taxon>Russulaceae</taxon>
        <taxon>Russula</taxon>
    </lineage>
</organism>
<sequence>MGGANRSCLGMTIESGGALLAGEATARRLQLANGGTGFAAPQNWTITNNGTIGGPTDGIYFEPGTAAGAIILSGSGSGSGTVSITIDANMNFNLTSNYVISAVYNSAIADNYTLTINSGKTVTVSAGAAYFNNGGVDSLAGGNVSINPLATTASTITMNVGGVGQTTFGKVALTIGNGGLIDGSAVANSFKTGTELGQYFVVTGTATTATLFPLGTSATSYSPITLTNSGTADNFTVTVKNIFDHTPVAPTQVVNKQWSVTEQATGASVTTTFGWVTADQAASFSPTGTVDVMNYTSAWSNYGLSGAVTGAGTVTNPYIASSNKAFTSFGAFGVTNGTVLPLTLLSFNGVNTGSAVDLSWTTANEINTNDFEVQKSTDAQVFNTIGTVNANNTATQNDYSFTDLNPSGSTVYYRLKIVDKDGSYKFSQVSGFEKGCFNKVINPGWWCIIYVNPITALKVCVYQERIVLDSTKDFVTLAGEDKNNTILAYNNHTGQRFADGSIVNTYTSAARFAEYQNDGPGATTTRRAPWAK</sequence>
<evidence type="ECO:0000313" key="1">
    <source>
        <dbReference type="EMBL" id="KAI9431253.1"/>
    </source>
</evidence>
<evidence type="ECO:0000313" key="2">
    <source>
        <dbReference type="Proteomes" id="UP001207468"/>
    </source>
</evidence>
<proteinExistence type="predicted"/>
<dbReference type="EMBL" id="JAGFNK010001467">
    <property type="protein sequence ID" value="KAI9431253.1"/>
    <property type="molecule type" value="Genomic_DNA"/>
</dbReference>
<gene>
    <name evidence="1" type="ORF">F5148DRAFT_1155112</name>
</gene>
<keyword evidence="2" id="KW-1185">Reference proteome</keyword>
<accession>A0ACC0TQD9</accession>
<dbReference type="Proteomes" id="UP001207468">
    <property type="component" value="Unassembled WGS sequence"/>
</dbReference>